<organism evidence="1 2">
    <name type="scientific">Photobacterium malacitanum</name>
    <dbReference type="NCBI Taxonomy" id="2204294"/>
    <lineage>
        <taxon>Bacteria</taxon>
        <taxon>Pseudomonadati</taxon>
        <taxon>Pseudomonadota</taxon>
        <taxon>Gammaproteobacteria</taxon>
        <taxon>Vibrionales</taxon>
        <taxon>Vibrionaceae</taxon>
        <taxon>Photobacterium</taxon>
    </lineage>
</organism>
<accession>A0A1Y6MGQ6</accession>
<proteinExistence type="predicted"/>
<name>A0A1Y6MGQ6_9GAMM</name>
<sequence length="161" mass="18868">MEYKNLEIADETVEELEDMWEEQRSSHFSWWDNSEDRAPIAEHPLAALAYCLEAGVYPPPSVLLQIAETYKGYIHKQGEISLEDAFFGKPVKGIGNYAAKKAKYRDVTMLHIMVQLETLTVDDNKRRSQIEIAEEYLDKKRSDKDPEHLLRKLRRLRQKMK</sequence>
<dbReference type="EMBL" id="FYAK01000003">
    <property type="protein sequence ID" value="SMY35733.1"/>
    <property type="molecule type" value="Genomic_DNA"/>
</dbReference>
<dbReference type="RefSeq" id="WP_087845144.1">
    <property type="nucleotide sequence ID" value="NZ_FYAK01000003.1"/>
</dbReference>
<keyword evidence="2" id="KW-1185">Reference proteome</keyword>
<evidence type="ECO:0000313" key="2">
    <source>
        <dbReference type="Proteomes" id="UP000195963"/>
    </source>
</evidence>
<dbReference type="Proteomes" id="UP000195963">
    <property type="component" value="Unassembled WGS sequence"/>
</dbReference>
<evidence type="ECO:0000313" key="1">
    <source>
        <dbReference type="EMBL" id="SMY35733.1"/>
    </source>
</evidence>
<protein>
    <submittedName>
        <fullName evidence="1">Uncharacterized protein</fullName>
    </submittedName>
</protein>
<dbReference type="AlphaFoldDB" id="A0A1Y6MGQ6"/>
<gene>
    <name evidence="1" type="ORF">PMAL9190_02103</name>
</gene>
<reference evidence="2" key="1">
    <citation type="submission" date="2017-06" db="EMBL/GenBank/DDBJ databases">
        <authorList>
            <person name="Rodrigo-Torres L."/>
            <person name="Arahal R.D."/>
            <person name="Lucena T."/>
        </authorList>
    </citation>
    <scope>NUCLEOTIDE SEQUENCE [LARGE SCALE GENOMIC DNA]</scope>
    <source>
        <strain evidence="2">CECT 9190</strain>
    </source>
</reference>